<evidence type="ECO:0000313" key="2">
    <source>
        <dbReference type="EMBL" id="AJC11680.1"/>
    </source>
</evidence>
<gene>
    <name evidence="2" type="ORF">JI75_02285</name>
</gene>
<organism evidence="2 3">
    <name type="scientific">Berryella intestinalis</name>
    <dbReference type="NCBI Taxonomy" id="1531429"/>
    <lineage>
        <taxon>Bacteria</taxon>
        <taxon>Bacillati</taxon>
        <taxon>Actinomycetota</taxon>
        <taxon>Coriobacteriia</taxon>
        <taxon>Eggerthellales</taxon>
        <taxon>Eggerthellaceae</taxon>
        <taxon>Berryella</taxon>
    </lineage>
</organism>
<reference evidence="3" key="1">
    <citation type="submission" date="2014-08" db="EMBL/GenBank/DDBJ databases">
        <title>Coriobacteriaceae sp. complete genome.</title>
        <authorList>
            <person name="Looft T."/>
            <person name="Bayles D.O."/>
            <person name="Stanton T.B."/>
        </authorList>
    </citation>
    <scope>NUCLEOTIDE SEQUENCE [LARGE SCALE GENOMIC DNA]</scope>
    <source>
        <strain evidence="3">68-1-3</strain>
    </source>
</reference>
<dbReference type="RefSeq" id="WP_039688403.1">
    <property type="nucleotide sequence ID" value="NZ_CP009302.1"/>
</dbReference>
<feature type="domain" description="Methyltransferase" evidence="1">
    <location>
        <begin position="67"/>
        <end position="165"/>
    </location>
</feature>
<dbReference type="Pfam" id="PF13649">
    <property type="entry name" value="Methyltransf_25"/>
    <property type="match status" value="1"/>
</dbReference>
<reference evidence="2 3" key="2">
    <citation type="journal article" date="2015" name="Genome Announc.">
        <title>Complete Genome Sequence of Coriobacteriaceae Strain 68-1-3, a Novel Mucus-Degrading Isolate from the Swine Intestinal Tract.</title>
        <authorList>
            <person name="Looft T."/>
            <person name="Bayles D.O."/>
            <person name="Alt D.P."/>
            <person name="Stanton T.B."/>
        </authorList>
    </citation>
    <scope>NUCLEOTIDE SEQUENCE [LARGE SCALE GENOMIC DNA]</scope>
    <source>
        <strain evidence="2 3">68-1-3</strain>
    </source>
</reference>
<accession>A0A0A8B2P7</accession>
<dbReference type="OrthoDB" id="21342at2"/>
<keyword evidence="3" id="KW-1185">Reference proteome</keyword>
<dbReference type="STRING" id="1531429.JI75_02285"/>
<sequence>MTDQPRPLLTTTDWNDEWRALQKSRAKASDAKAWDERAATFPTAHGSQSGYIERFLELAGVREGETVFDMGCGTGALAIPLVEAGHPVIAADFSTGMLGVMMRDLARIAEPEEGSLGPDVRVMKMSWEDDWERFGVKPQSADVAVASRSIATSDLEDALMKLDAVARRRVCITLPCASSPRIDRAFIDAVGLGRGLGRDFLYAFNILAARGIRPEVAYIPSKRHDTFETIDEARRLFGAMIESAAREDDDASVERAFDLLEPWLSENIVPNDRDGEKPLRTKNPRNVTWAFVSWDK</sequence>
<dbReference type="HOGENOM" id="CLU_060275_0_1_11"/>
<dbReference type="InterPro" id="IPR041698">
    <property type="entry name" value="Methyltransf_25"/>
</dbReference>
<dbReference type="EMBL" id="CP009302">
    <property type="protein sequence ID" value="AJC11680.1"/>
    <property type="molecule type" value="Genomic_DNA"/>
</dbReference>
<dbReference type="AlphaFoldDB" id="A0A0A8B2P7"/>
<dbReference type="Gene3D" id="3.40.50.150">
    <property type="entry name" value="Vaccinia Virus protein VP39"/>
    <property type="match status" value="1"/>
</dbReference>
<dbReference type="CDD" id="cd02440">
    <property type="entry name" value="AdoMet_MTases"/>
    <property type="match status" value="1"/>
</dbReference>
<dbReference type="KEGG" id="cbac:JI75_02285"/>
<proteinExistence type="predicted"/>
<protein>
    <recommendedName>
        <fullName evidence="1">Methyltransferase domain-containing protein</fullName>
    </recommendedName>
</protein>
<dbReference type="InterPro" id="IPR029063">
    <property type="entry name" value="SAM-dependent_MTases_sf"/>
</dbReference>
<evidence type="ECO:0000313" key="3">
    <source>
        <dbReference type="Proteomes" id="UP000031121"/>
    </source>
</evidence>
<dbReference type="Proteomes" id="UP000031121">
    <property type="component" value="Chromosome"/>
</dbReference>
<dbReference type="SUPFAM" id="SSF53335">
    <property type="entry name" value="S-adenosyl-L-methionine-dependent methyltransferases"/>
    <property type="match status" value="1"/>
</dbReference>
<name>A0A0A8B2P7_9ACTN</name>
<evidence type="ECO:0000259" key="1">
    <source>
        <dbReference type="Pfam" id="PF13649"/>
    </source>
</evidence>